<dbReference type="EMBL" id="JAEMNX010000005">
    <property type="protein sequence ID" value="MBJ7537375.1"/>
    <property type="molecule type" value="Genomic_DNA"/>
</dbReference>
<accession>A0A934JJR1</accession>
<comment type="caution">
    <text evidence="1">The sequence shown here is derived from an EMBL/GenBank/DDBJ whole genome shotgun (WGS) entry which is preliminary data.</text>
</comment>
<dbReference type="InterPro" id="IPR038444">
    <property type="entry name" value="DUF465_sf"/>
</dbReference>
<dbReference type="AlphaFoldDB" id="A0A934JJR1"/>
<organism evidence="1 2">
    <name type="scientific">Marinomonas transparens</name>
    <dbReference type="NCBI Taxonomy" id="2795388"/>
    <lineage>
        <taxon>Bacteria</taxon>
        <taxon>Pseudomonadati</taxon>
        <taxon>Pseudomonadota</taxon>
        <taxon>Gammaproteobacteria</taxon>
        <taxon>Oceanospirillales</taxon>
        <taxon>Oceanospirillaceae</taxon>
        <taxon>Marinomonas</taxon>
    </lineage>
</organism>
<sequence length="89" mass="10731">MLRYKQTLGNEFPQFESDINRLKLTDAHFRKLFDEFHFLAHELEKMEQKSITFTSMTQKKFTKQRTQLKDILFGYLKKEAKFYNTNSAA</sequence>
<keyword evidence="2" id="KW-1185">Reference proteome</keyword>
<reference evidence="1" key="1">
    <citation type="submission" date="2020-12" db="EMBL/GenBank/DDBJ databases">
        <title>Marinomonas arctica sp. nov., a psychrotolerant bacterium isolated from the Arctic.</title>
        <authorList>
            <person name="Zhang Y."/>
        </authorList>
    </citation>
    <scope>NUCLEOTIDE SEQUENCE</scope>
    <source>
        <strain evidence="1">C1424</strain>
    </source>
</reference>
<name>A0A934JJR1_9GAMM</name>
<dbReference type="Proteomes" id="UP000628710">
    <property type="component" value="Unassembled WGS sequence"/>
</dbReference>
<dbReference type="Gene3D" id="6.10.280.50">
    <property type="match status" value="1"/>
</dbReference>
<dbReference type="RefSeq" id="WP_199467516.1">
    <property type="nucleotide sequence ID" value="NZ_JAEMNX010000005.1"/>
</dbReference>
<evidence type="ECO:0000313" key="1">
    <source>
        <dbReference type="EMBL" id="MBJ7537375.1"/>
    </source>
</evidence>
<proteinExistence type="predicted"/>
<evidence type="ECO:0000313" key="2">
    <source>
        <dbReference type="Proteomes" id="UP000628710"/>
    </source>
</evidence>
<protein>
    <submittedName>
        <fullName evidence="1">GTP-binding protein</fullName>
    </submittedName>
</protein>
<gene>
    <name evidence="1" type="ORF">I8J31_06730</name>
</gene>